<dbReference type="GO" id="GO:0005524">
    <property type="term" value="F:ATP binding"/>
    <property type="evidence" value="ECO:0007669"/>
    <property type="project" value="UniProtKB-KW"/>
</dbReference>
<dbReference type="PROSITE" id="PS00211">
    <property type="entry name" value="ABC_TRANSPORTER_1"/>
    <property type="match status" value="1"/>
</dbReference>
<evidence type="ECO:0000313" key="6">
    <source>
        <dbReference type="EMBL" id="GEB33416.1"/>
    </source>
</evidence>
<name>A0A4Y3PN49_BREPA</name>
<dbReference type="PROSITE" id="PS50893">
    <property type="entry name" value="ABC_TRANSPORTER_2"/>
    <property type="match status" value="1"/>
</dbReference>
<dbReference type="SMART" id="SM00382">
    <property type="entry name" value="AAA"/>
    <property type="match status" value="1"/>
</dbReference>
<accession>A0A4Y3PN49</accession>
<dbReference type="FunFam" id="3.40.50.300:FF:000134">
    <property type="entry name" value="Iron-enterobactin ABC transporter ATP-binding protein"/>
    <property type="match status" value="1"/>
</dbReference>
<evidence type="ECO:0000256" key="4">
    <source>
        <dbReference type="ARBA" id="ARBA00022967"/>
    </source>
</evidence>
<protein>
    <submittedName>
        <fullName evidence="6">ABC transporter ATP-binding protein</fullName>
    </submittedName>
</protein>
<evidence type="ECO:0000256" key="2">
    <source>
        <dbReference type="ARBA" id="ARBA00022741"/>
    </source>
</evidence>
<evidence type="ECO:0000313" key="7">
    <source>
        <dbReference type="Proteomes" id="UP000316882"/>
    </source>
</evidence>
<feature type="domain" description="ABC transporter" evidence="5">
    <location>
        <begin position="3"/>
        <end position="237"/>
    </location>
</feature>
<keyword evidence="1" id="KW-0813">Transport</keyword>
<dbReference type="SUPFAM" id="SSF52540">
    <property type="entry name" value="P-loop containing nucleoside triphosphate hydrolases"/>
    <property type="match status" value="1"/>
</dbReference>
<sequence length="257" mass="28828">MYMQVKDLSIKYGTKMILKQIQMNLQKGEVASIIGPNGAGKTTLLKSMASIITVERARIWIKDRDIRSYSANELAKTLGYVPQHTAFGYPLTVLETVLLGRKPYMQWNVTAHDLEVAGAIMERLQLAEMAQRYMDELSGGERQKVLIARALAQEPEILLLDEPTSALDIRHQLEVLELVRQLALQQQVLVVLIMHDLELAARYSDRVFLLQQGQIYASGRPEEVFTSANMEQVYGVKVEIGQGSSGLKLTATLPESR</sequence>
<dbReference type="InterPro" id="IPR003439">
    <property type="entry name" value="ABC_transporter-like_ATP-bd"/>
</dbReference>
<dbReference type="Pfam" id="PF00005">
    <property type="entry name" value="ABC_tran"/>
    <property type="match status" value="1"/>
</dbReference>
<keyword evidence="3 6" id="KW-0067">ATP-binding</keyword>
<organism evidence="6 7">
    <name type="scientific">Brevibacillus parabrevis</name>
    <dbReference type="NCBI Taxonomy" id="54914"/>
    <lineage>
        <taxon>Bacteria</taxon>
        <taxon>Bacillati</taxon>
        <taxon>Bacillota</taxon>
        <taxon>Bacilli</taxon>
        <taxon>Bacillales</taxon>
        <taxon>Paenibacillaceae</taxon>
        <taxon>Brevibacillus</taxon>
    </lineage>
</organism>
<evidence type="ECO:0000256" key="3">
    <source>
        <dbReference type="ARBA" id="ARBA00022840"/>
    </source>
</evidence>
<dbReference type="Proteomes" id="UP000316882">
    <property type="component" value="Unassembled WGS sequence"/>
</dbReference>
<dbReference type="GO" id="GO:0016887">
    <property type="term" value="F:ATP hydrolysis activity"/>
    <property type="evidence" value="ECO:0007669"/>
    <property type="project" value="InterPro"/>
</dbReference>
<dbReference type="AlphaFoldDB" id="A0A4Y3PN49"/>
<dbReference type="InterPro" id="IPR027417">
    <property type="entry name" value="P-loop_NTPase"/>
</dbReference>
<reference evidence="6 7" key="1">
    <citation type="submission" date="2019-06" db="EMBL/GenBank/DDBJ databases">
        <title>Whole genome shotgun sequence of Brevibacillus parabrevis NBRC 12334.</title>
        <authorList>
            <person name="Hosoyama A."/>
            <person name="Uohara A."/>
            <person name="Ohji S."/>
            <person name="Ichikawa N."/>
        </authorList>
    </citation>
    <scope>NUCLEOTIDE SEQUENCE [LARGE SCALE GENOMIC DNA]</scope>
    <source>
        <strain evidence="6 7">NBRC 12334</strain>
    </source>
</reference>
<dbReference type="Gene3D" id="3.40.50.300">
    <property type="entry name" value="P-loop containing nucleotide triphosphate hydrolases"/>
    <property type="match status" value="1"/>
</dbReference>
<dbReference type="InterPro" id="IPR017871">
    <property type="entry name" value="ABC_transporter-like_CS"/>
</dbReference>
<dbReference type="EMBL" id="BJMH01000013">
    <property type="protein sequence ID" value="GEB33416.1"/>
    <property type="molecule type" value="Genomic_DNA"/>
</dbReference>
<evidence type="ECO:0000259" key="5">
    <source>
        <dbReference type="PROSITE" id="PS50893"/>
    </source>
</evidence>
<keyword evidence="4" id="KW-1278">Translocase</keyword>
<gene>
    <name evidence="6" type="ORF">BPA01_29960</name>
</gene>
<proteinExistence type="predicted"/>
<dbReference type="STRING" id="54914.AV540_25085"/>
<dbReference type="PANTHER" id="PTHR42794">
    <property type="entry name" value="HEMIN IMPORT ATP-BINDING PROTEIN HMUV"/>
    <property type="match status" value="1"/>
</dbReference>
<dbReference type="CDD" id="cd03214">
    <property type="entry name" value="ABC_Iron-Siderophores_B12_Hemin"/>
    <property type="match status" value="1"/>
</dbReference>
<keyword evidence="2" id="KW-0547">Nucleotide-binding</keyword>
<evidence type="ECO:0000256" key="1">
    <source>
        <dbReference type="ARBA" id="ARBA00022448"/>
    </source>
</evidence>
<comment type="caution">
    <text evidence="6">The sequence shown here is derived from an EMBL/GenBank/DDBJ whole genome shotgun (WGS) entry which is preliminary data.</text>
</comment>
<dbReference type="InterPro" id="IPR003593">
    <property type="entry name" value="AAA+_ATPase"/>
</dbReference>
<keyword evidence="7" id="KW-1185">Reference proteome</keyword>
<dbReference type="PANTHER" id="PTHR42794:SF1">
    <property type="entry name" value="HEMIN IMPORT ATP-BINDING PROTEIN HMUV"/>
    <property type="match status" value="1"/>
</dbReference>